<dbReference type="SMART" id="SM00443">
    <property type="entry name" value="G_patch"/>
    <property type="match status" value="1"/>
</dbReference>
<protein>
    <submittedName>
        <fullName evidence="8">SURP and G-patch domain-containing protein 1-like protein</fullName>
    </submittedName>
</protein>
<gene>
    <name evidence="8" type="ORF">ElyMa_005973400</name>
</gene>
<feature type="compositionally biased region" description="Polar residues" evidence="5">
    <location>
        <begin position="202"/>
        <end position="223"/>
    </location>
</feature>
<evidence type="ECO:0000256" key="3">
    <source>
        <dbReference type="ARBA" id="ARBA00023187"/>
    </source>
</evidence>
<dbReference type="InterPro" id="IPR040169">
    <property type="entry name" value="SUGP1/2"/>
</dbReference>
<dbReference type="InterPro" id="IPR000467">
    <property type="entry name" value="G_patch_dom"/>
</dbReference>
<feature type="compositionally biased region" description="Low complexity" evidence="5">
    <location>
        <begin position="167"/>
        <end position="178"/>
    </location>
</feature>
<dbReference type="Gene3D" id="1.10.10.790">
    <property type="entry name" value="Surp module"/>
    <property type="match status" value="1"/>
</dbReference>
<dbReference type="PROSITE" id="PS50128">
    <property type="entry name" value="SURP"/>
    <property type="match status" value="1"/>
</dbReference>
<feature type="region of interest" description="Disordered" evidence="5">
    <location>
        <begin position="48"/>
        <end position="69"/>
    </location>
</feature>
<feature type="compositionally biased region" description="Low complexity" evidence="5">
    <location>
        <begin position="348"/>
        <end position="364"/>
    </location>
</feature>
<keyword evidence="2" id="KW-0507">mRNA processing</keyword>
<evidence type="ECO:0000256" key="5">
    <source>
        <dbReference type="SAM" id="MobiDB-lite"/>
    </source>
</evidence>
<dbReference type="GO" id="GO:0006397">
    <property type="term" value="P:mRNA processing"/>
    <property type="evidence" value="ECO:0007669"/>
    <property type="project" value="UniProtKB-KW"/>
</dbReference>
<dbReference type="PROSITE" id="PS50174">
    <property type="entry name" value="G_PATCH"/>
    <property type="match status" value="1"/>
</dbReference>
<dbReference type="InterPro" id="IPR035967">
    <property type="entry name" value="SWAP/Surp_sf"/>
</dbReference>
<evidence type="ECO:0000313" key="9">
    <source>
        <dbReference type="Proteomes" id="UP000762676"/>
    </source>
</evidence>
<dbReference type="InterPro" id="IPR000061">
    <property type="entry name" value="Surp"/>
</dbReference>
<comment type="caution">
    <text evidence="8">The sequence shown here is derived from an EMBL/GenBank/DDBJ whole genome shotgun (WGS) entry which is preliminary data.</text>
</comment>
<evidence type="ECO:0000256" key="4">
    <source>
        <dbReference type="ARBA" id="ARBA00023242"/>
    </source>
</evidence>
<dbReference type="GO" id="GO:0005654">
    <property type="term" value="C:nucleoplasm"/>
    <property type="evidence" value="ECO:0007669"/>
    <property type="project" value="TreeGrafter"/>
</dbReference>
<organism evidence="8 9">
    <name type="scientific">Elysia marginata</name>
    <dbReference type="NCBI Taxonomy" id="1093978"/>
    <lineage>
        <taxon>Eukaryota</taxon>
        <taxon>Metazoa</taxon>
        <taxon>Spiralia</taxon>
        <taxon>Lophotrochozoa</taxon>
        <taxon>Mollusca</taxon>
        <taxon>Gastropoda</taxon>
        <taxon>Heterobranchia</taxon>
        <taxon>Euthyneura</taxon>
        <taxon>Panpulmonata</taxon>
        <taxon>Sacoglossa</taxon>
        <taxon>Placobranchoidea</taxon>
        <taxon>Plakobranchidae</taxon>
        <taxon>Elysia</taxon>
    </lineage>
</organism>
<dbReference type="GO" id="GO:0008380">
    <property type="term" value="P:RNA splicing"/>
    <property type="evidence" value="ECO:0007669"/>
    <property type="project" value="UniProtKB-KW"/>
</dbReference>
<evidence type="ECO:0000256" key="2">
    <source>
        <dbReference type="ARBA" id="ARBA00022664"/>
    </source>
</evidence>
<feature type="compositionally biased region" description="Low complexity" evidence="5">
    <location>
        <begin position="60"/>
        <end position="69"/>
    </location>
</feature>
<keyword evidence="4" id="KW-0539">Nucleus</keyword>
<dbReference type="SMART" id="SM00648">
    <property type="entry name" value="SWAP"/>
    <property type="match status" value="1"/>
</dbReference>
<dbReference type="SUPFAM" id="SSF109905">
    <property type="entry name" value="Surp module (SWAP domain)"/>
    <property type="match status" value="1"/>
</dbReference>
<feature type="domain" description="G-patch" evidence="7">
    <location>
        <begin position="987"/>
        <end position="1034"/>
    </location>
</feature>
<feature type="region of interest" description="Disordered" evidence="5">
    <location>
        <begin position="238"/>
        <end position="257"/>
    </location>
</feature>
<dbReference type="AlphaFoldDB" id="A0AAV4GDH1"/>
<evidence type="ECO:0000313" key="8">
    <source>
        <dbReference type="EMBL" id="GFR83334.1"/>
    </source>
</evidence>
<keyword evidence="3" id="KW-0508">mRNA splicing</keyword>
<feature type="compositionally biased region" description="Basic and acidic residues" evidence="5">
    <location>
        <begin position="148"/>
        <end position="166"/>
    </location>
</feature>
<feature type="compositionally biased region" description="Pro residues" evidence="5">
    <location>
        <begin position="301"/>
        <end position="314"/>
    </location>
</feature>
<name>A0AAV4GDH1_9GAST</name>
<feature type="domain" description="SURP motif" evidence="6">
    <location>
        <begin position="691"/>
        <end position="734"/>
    </location>
</feature>
<dbReference type="PANTHER" id="PTHR23340">
    <property type="entry name" value="ARGININE/SERINE RICH SPLICING FACTOR SF4/14"/>
    <property type="match status" value="1"/>
</dbReference>
<accession>A0AAV4GDH1</accession>
<feature type="region of interest" description="Disordered" evidence="5">
    <location>
        <begin position="90"/>
        <end position="112"/>
    </location>
</feature>
<comment type="subcellular location">
    <subcellularLocation>
        <location evidence="1">Nucleus</location>
    </subcellularLocation>
</comment>
<feature type="region of interest" description="Disordered" evidence="5">
    <location>
        <begin position="745"/>
        <end position="783"/>
    </location>
</feature>
<feature type="region of interest" description="Disordered" evidence="5">
    <location>
        <begin position="1008"/>
        <end position="1029"/>
    </location>
</feature>
<proteinExistence type="predicted"/>
<keyword evidence="9" id="KW-1185">Reference proteome</keyword>
<feature type="compositionally biased region" description="Low complexity" evidence="5">
    <location>
        <begin position="383"/>
        <end position="397"/>
    </location>
</feature>
<dbReference type="Pfam" id="PF01805">
    <property type="entry name" value="Surp"/>
    <property type="match status" value="1"/>
</dbReference>
<dbReference type="GO" id="GO:0003723">
    <property type="term" value="F:RNA binding"/>
    <property type="evidence" value="ECO:0007669"/>
    <property type="project" value="InterPro"/>
</dbReference>
<evidence type="ECO:0000259" key="7">
    <source>
        <dbReference type="PROSITE" id="PS50174"/>
    </source>
</evidence>
<feature type="compositionally biased region" description="Basic and acidic residues" evidence="5">
    <location>
        <begin position="180"/>
        <end position="193"/>
    </location>
</feature>
<reference evidence="8 9" key="1">
    <citation type="journal article" date="2021" name="Elife">
        <title>Chloroplast acquisition without the gene transfer in kleptoplastic sea slugs, Plakobranchus ocellatus.</title>
        <authorList>
            <person name="Maeda T."/>
            <person name="Takahashi S."/>
            <person name="Yoshida T."/>
            <person name="Shimamura S."/>
            <person name="Takaki Y."/>
            <person name="Nagai Y."/>
            <person name="Toyoda A."/>
            <person name="Suzuki Y."/>
            <person name="Arimoto A."/>
            <person name="Ishii H."/>
            <person name="Satoh N."/>
            <person name="Nishiyama T."/>
            <person name="Hasebe M."/>
            <person name="Maruyama T."/>
            <person name="Minagawa J."/>
            <person name="Obokata J."/>
            <person name="Shigenobu S."/>
        </authorList>
    </citation>
    <scope>NUCLEOTIDE SEQUENCE [LARGE SCALE GENOMIC DNA]</scope>
</reference>
<feature type="compositionally biased region" description="Polar residues" evidence="5">
    <location>
        <begin position="241"/>
        <end position="257"/>
    </location>
</feature>
<dbReference type="EMBL" id="BMAT01011993">
    <property type="protein sequence ID" value="GFR83334.1"/>
    <property type="molecule type" value="Genomic_DNA"/>
</dbReference>
<feature type="region of interest" description="Disordered" evidence="5">
    <location>
        <begin position="134"/>
        <end position="223"/>
    </location>
</feature>
<feature type="compositionally biased region" description="Low complexity" evidence="5">
    <location>
        <begin position="315"/>
        <end position="341"/>
    </location>
</feature>
<evidence type="ECO:0000259" key="6">
    <source>
        <dbReference type="PROSITE" id="PS50128"/>
    </source>
</evidence>
<dbReference type="Proteomes" id="UP000762676">
    <property type="component" value="Unassembled WGS sequence"/>
</dbReference>
<feature type="region of interest" description="Disordered" evidence="5">
    <location>
        <begin position="301"/>
        <end position="397"/>
    </location>
</feature>
<evidence type="ECO:0000256" key="1">
    <source>
        <dbReference type="ARBA" id="ARBA00004123"/>
    </source>
</evidence>
<sequence>MSTKKDKDFGKTKVLDINAHKKFLEDKLRQYKKKQDVEAKAETVNTVKSASEANTARLLGKSSGGKSSVSNLFNNDGSFLDQFRKMTGQNNAAVSKKEASSGSKALLQSKVKEDSKQIVKVDSLKYKQPSRSIMLPSFKGVGGSNQATKKEVQEIKEEVKEDKHDSIFSSHSGFGSFDKNQMERKEKKPEKAPPTESLPVPSASSHDLPTAHDIQSSLETSHHSLYTTEAANLFSALPKSQPEQRTASETLPIPTSSQNYSYLQTSVAPSQYAYQQAPPTNAADPNTIATLQALHQLPQQLPPQQLPQQPPPQPLQQLSQQPPLQQLTQQHPSQSLQQLSQQPPPLPLQQLSQQPPLQTLQQLPQQPPPQTLQQLPQQPPPQTLQQLSQQPPLQPQQFSQLIQQPPLQQLIHQPPPQQLLQPPQLLQQQAPSHLPQQNTQQVVYVSQHSALYMTSSAILTEPPPAIPNTSGLVLQTQVTPAPQTFSTSYPLPQQTAYSIQQPLDPAQSSLYSTRISSSPVVPNLYTGPPPPHPTTSMYGSLTGSVIKSSDGSASVVPPPAVIVSQTDLGIYGSPAGIPVVKQEAVNSGVYGPAAAQQDVGMYGPIPVKQDLGMYGSALPKPEIGMYGPTLTKKEPEEEYDPAAPTDDVEGTGSSASQNRGGKDLSSREQKMGAFTDQPPVCPPADPEMLKVLEQLAVRVMLSGPKEEQNALQQHAGDPNYRFLQDKNSDEYKYFQWKVFSLSKRPVKGEAADADREDEGGDQDLRQPVRKKRRSRWGEQKATLAQPGVVTSAVGPPGVVVPTLGKPGVLEGGMSVPGVVTNIQLGGPVTIQPQPGMSQAVQSSGAESADMASYARKVIGSDSISAEQLKQIKEQQEMNFMYELVMAQKKMKERALMSEIEGIKVKRKYEYDSDEETEGGTWEHRQRAREMDETKKWAEKLTSGARGKHFLGDFLPPEELEKFLETFKALKEGREPDYSDYKEFQLTCENMGYQMLVKLGWTEGAGLGSQGQGITKPVNKGNTSVDGRGIGVERPAELTKEDDEYDAYRKRMMLAYRFRPNPLNNPRRPYY</sequence>
<dbReference type="PANTHER" id="PTHR23340:SF0">
    <property type="entry name" value="SURP AND G-PATCH DOMAIN-CONTAINING PROTEIN 1 ISOFORM X1"/>
    <property type="match status" value="1"/>
</dbReference>
<feature type="region of interest" description="Disordered" evidence="5">
    <location>
        <begin position="627"/>
        <end position="668"/>
    </location>
</feature>
<dbReference type="Pfam" id="PF01585">
    <property type="entry name" value="G-patch"/>
    <property type="match status" value="1"/>
</dbReference>